<dbReference type="InterPro" id="IPR007712">
    <property type="entry name" value="RelE/ParE_toxin"/>
</dbReference>
<evidence type="ECO:0000313" key="2">
    <source>
        <dbReference type="EMBL" id="QUD89914.1"/>
    </source>
</evidence>
<sequence length="80" mass="8884">MQRLADFLAQGSERAARRASEALGNAVLSLGELPERGRPGVRQGWRELVIPFGAAAYVVQYRVEADSVFVARIFHSREAR</sequence>
<dbReference type="Gene3D" id="3.30.2310.20">
    <property type="entry name" value="RelE-like"/>
    <property type="match status" value="1"/>
</dbReference>
<dbReference type="Pfam" id="PF05016">
    <property type="entry name" value="ParE_toxin"/>
    <property type="match status" value="1"/>
</dbReference>
<keyword evidence="3" id="KW-1185">Reference proteome</keyword>
<keyword evidence="1" id="KW-1277">Toxin-antitoxin system</keyword>
<protein>
    <submittedName>
        <fullName evidence="2">Type II toxin-antitoxin system RelE/ParE family toxin</fullName>
    </submittedName>
</protein>
<dbReference type="EMBL" id="CP073078">
    <property type="protein sequence ID" value="QUD89914.1"/>
    <property type="molecule type" value="Genomic_DNA"/>
</dbReference>
<proteinExistence type="predicted"/>
<evidence type="ECO:0000313" key="3">
    <source>
        <dbReference type="Proteomes" id="UP000676409"/>
    </source>
</evidence>
<gene>
    <name evidence="2" type="ORF">KCG34_08640</name>
</gene>
<dbReference type="AlphaFoldDB" id="A0A975G341"/>
<evidence type="ECO:0000256" key="1">
    <source>
        <dbReference type="ARBA" id="ARBA00022649"/>
    </source>
</evidence>
<dbReference type="InterPro" id="IPR035093">
    <property type="entry name" value="RelE/ParE_toxin_dom_sf"/>
</dbReference>
<dbReference type="Proteomes" id="UP000676409">
    <property type="component" value="Chromosome"/>
</dbReference>
<reference evidence="2" key="1">
    <citation type="submission" date="2021-04" db="EMBL/GenBank/DDBJ databases">
        <title>The complete genome sequence of Caulobacter sp. S6.</title>
        <authorList>
            <person name="Tang Y."/>
            <person name="Ouyang W."/>
            <person name="Liu Q."/>
            <person name="Huang B."/>
            <person name="Guo Z."/>
            <person name="Lei P."/>
        </authorList>
    </citation>
    <scope>NUCLEOTIDE SEQUENCE</scope>
    <source>
        <strain evidence="2">S6</strain>
    </source>
</reference>
<name>A0A975G341_9CAUL</name>
<dbReference type="RefSeq" id="WP_211939965.1">
    <property type="nucleotide sequence ID" value="NZ_CP073078.1"/>
</dbReference>
<accession>A0A975G341</accession>
<organism evidence="2 3">
    <name type="scientific">Phenylobacterium montanum</name>
    <dbReference type="NCBI Taxonomy" id="2823693"/>
    <lineage>
        <taxon>Bacteria</taxon>
        <taxon>Pseudomonadati</taxon>
        <taxon>Pseudomonadota</taxon>
        <taxon>Alphaproteobacteria</taxon>
        <taxon>Caulobacterales</taxon>
        <taxon>Caulobacteraceae</taxon>
        <taxon>Phenylobacterium</taxon>
    </lineage>
</organism>
<dbReference type="KEGG" id="caul:KCG34_08640"/>